<gene>
    <name evidence="1" type="ORF">AEK19_MT1335</name>
</gene>
<dbReference type="EMBL" id="KY774314">
    <property type="protein sequence ID" value="ART31533.1"/>
    <property type="molecule type" value="Genomic_DNA"/>
</dbReference>
<organism evidence="1">
    <name type="scientific">Utricularia reniformis</name>
    <dbReference type="NCBI Taxonomy" id="192314"/>
    <lineage>
        <taxon>Eukaryota</taxon>
        <taxon>Viridiplantae</taxon>
        <taxon>Streptophyta</taxon>
        <taxon>Embryophyta</taxon>
        <taxon>Tracheophyta</taxon>
        <taxon>Spermatophyta</taxon>
        <taxon>Magnoliopsida</taxon>
        <taxon>eudicotyledons</taxon>
        <taxon>Gunneridae</taxon>
        <taxon>Pentapetalae</taxon>
        <taxon>asterids</taxon>
        <taxon>lamiids</taxon>
        <taxon>Lamiales</taxon>
        <taxon>Lentibulariaceae</taxon>
        <taxon>Utricularia</taxon>
    </lineage>
</organism>
<reference evidence="1" key="1">
    <citation type="submission" date="2017-03" db="EMBL/GenBank/DDBJ databases">
        <title>The mitochondrial genome of the carnivorous plant Utricularia reniformis (Lentibulariaceae): structure, comparative analysis and evolutionary landmarks.</title>
        <authorList>
            <person name="Silva S.R."/>
            <person name="Alvarenga D.O."/>
            <person name="Michael T.P."/>
            <person name="Miranda V.F.O."/>
            <person name="Varani A.M."/>
        </authorList>
    </citation>
    <scope>NUCLEOTIDE SEQUENCE</scope>
</reference>
<geneLocation type="mitochondrion" evidence="1"/>
<keyword evidence="1" id="KW-0496">Mitochondrion</keyword>
<accession>A0A1Y0B2D4</accession>
<sequence length="77" mass="8779">MLTEQLRKGILNSFFGLIRPVKKGGSGVDDDKIPESLLLPNELLRLFTLSRFSSYLNPDTRPTLLRAFTHGHFYCIL</sequence>
<protein>
    <submittedName>
        <fullName evidence="1">Uncharacterized protein</fullName>
    </submittedName>
</protein>
<dbReference type="AlphaFoldDB" id="A0A1Y0B2D4"/>
<proteinExistence type="predicted"/>
<name>A0A1Y0B2D4_9LAMI</name>
<evidence type="ECO:0000313" key="1">
    <source>
        <dbReference type="EMBL" id="ART31533.1"/>
    </source>
</evidence>